<feature type="domain" description="YhcG PDDEXK nuclease" evidence="1">
    <location>
        <begin position="2"/>
        <end position="61"/>
    </location>
</feature>
<protein>
    <recommendedName>
        <fullName evidence="1">YhcG PDDEXK nuclease domain-containing protein</fullName>
    </recommendedName>
</protein>
<dbReference type="EMBL" id="CAJRAU010000002">
    <property type="protein sequence ID" value="CAG5068996.1"/>
    <property type="molecule type" value="Genomic_DNA"/>
</dbReference>
<dbReference type="PANTHER" id="PTHR30547">
    <property type="entry name" value="UNCHARACTERIZED PROTEIN YHCG-RELATED"/>
    <property type="match status" value="1"/>
</dbReference>
<dbReference type="Proteomes" id="UP000679725">
    <property type="component" value="Unassembled WGS sequence"/>
</dbReference>
<proteinExistence type="predicted"/>
<sequence>MSVIDDKLKSELDQPSIGILICQSKDKVVAEYALKDITKPIGISSYKLTESIPENLKGKLPTIEEIEKELGALKNQDVANES</sequence>
<evidence type="ECO:0000313" key="2">
    <source>
        <dbReference type="EMBL" id="CAG5068996.1"/>
    </source>
</evidence>
<keyword evidence="3" id="KW-1185">Reference proteome</keyword>
<name>A0ABN7RA87_9BACT</name>
<dbReference type="InterPro" id="IPR009362">
    <property type="entry name" value="YhcG_C"/>
</dbReference>
<organism evidence="2 3">
    <name type="scientific">Dyadobacter linearis</name>
    <dbReference type="NCBI Taxonomy" id="2823330"/>
    <lineage>
        <taxon>Bacteria</taxon>
        <taxon>Pseudomonadati</taxon>
        <taxon>Bacteroidota</taxon>
        <taxon>Cytophagia</taxon>
        <taxon>Cytophagales</taxon>
        <taxon>Spirosomataceae</taxon>
        <taxon>Dyadobacter</taxon>
    </lineage>
</organism>
<accession>A0ABN7RA87</accession>
<reference evidence="2 3" key="1">
    <citation type="submission" date="2021-04" db="EMBL/GenBank/DDBJ databases">
        <authorList>
            <person name="Rodrigo-Torres L."/>
            <person name="Arahal R. D."/>
            <person name="Lucena T."/>
        </authorList>
    </citation>
    <scope>NUCLEOTIDE SEQUENCE [LARGE SCALE GENOMIC DNA]</scope>
    <source>
        <strain evidence="2 3">CECT 9623</strain>
    </source>
</reference>
<comment type="caution">
    <text evidence="2">The sequence shown here is derived from an EMBL/GenBank/DDBJ whole genome shotgun (WGS) entry which is preliminary data.</text>
</comment>
<dbReference type="Pfam" id="PF06250">
    <property type="entry name" value="YhcG_C"/>
    <property type="match status" value="1"/>
</dbReference>
<evidence type="ECO:0000259" key="1">
    <source>
        <dbReference type="Pfam" id="PF06250"/>
    </source>
</evidence>
<dbReference type="PANTHER" id="PTHR30547:SF0">
    <property type="entry name" value="BLR8175 PROTEIN"/>
    <property type="match status" value="1"/>
</dbReference>
<gene>
    <name evidence="2" type="ORF">DYBT9623_01730</name>
</gene>
<dbReference type="InterPro" id="IPR053148">
    <property type="entry name" value="PD-DEXK-like_domain"/>
</dbReference>
<evidence type="ECO:0000313" key="3">
    <source>
        <dbReference type="Proteomes" id="UP000679725"/>
    </source>
</evidence>